<comment type="similarity">
    <text evidence="1">Belongs to the ATP-dependent AMP-binding enzyme family.</text>
</comment>
<dbReference type="Pfam" id="PF00501">
    <property type="entry name" value="AMP-binding"/>
    <property type="match status" value="1"/>
</dbReference>
<evidence type="ECO:0000259" key="4">
    <source>
        <dbReference type="Pfam" id="PF13193"/>
    </source>
</evidence>
<proteinExistence type="inferred from homology"/>
<evidence type="ECO:0000259" key="3">
    <source>
        <dbReference type="Pfam" id="PF00501"/>
    </source>
</evidence>
<dbReference type="InterPro" id="IPR025110">
    <property type="entry name" value="AMP-bd_C"/>
</dbReference>
<sequence>MIEKEPVVIVIQKPAMPQFEDCRIASEHLRLWASAEANRPFFNCGGDWYSFGQAESISAAVAGGLRSLGIVKGDRVAVLLPNCDANVLAILALARLGAIQVPLNIYLRGEFLLHQLVDSQARALITDAAGFGELDKIRDRLNGLDFVVVVSDDDTLNGNAVAFHELRNSGANAPDVAIDPRDAMAIMYTSGTTGPSKGCILSHGYYISLPRGWFLNDWYRTDDRLLTATPLFHISGQGMTLMSAILGGMPLTLLQEFSASRFIEECNRAQATAAFGVGPMGAAILATPERPVDRDHDLRVAIFPPMAPPARAEFTRRFGVPVVSGGYGQTECNPITQSPLTDQDQPSGSLGLPVPWLDVRLVDDDDIPVRQGEVGEIVVRPREPMVMYDGYWRNPAATLAASRDLWHHTGDYARQNDDGYLIYVDRKRDAMRRRGENVSSIEVENAIRKHPQISAVAAHGVPSPLGEDDIKVWIVLEPDAAGFTPEALHKYLAENLPYFAIPRYVEFTDALPVNALGRVLKYQLRARPPAGGWDFEELKLTVDKAARR</sequence>
<dbReference type="EMBL" id="JAACYR010000092">
    <property type="protein sequence ID" value="NDJ91404.1"/>
    <property type="molecule type" value="Genomic_DNA"/>
</dbReference>
<dbReference type="Gene3D" id="3.40.50.12780">
    <property type="entry name" value="N-terminal domain of ligase-like"/>
    <property type="match status" value="1"/>
</dbReference>
<protein>
    <submittedName>
        <fullName evidence="5">ATP-dependent acyl-CoA ligase</fullName>
    </submittedName>
</protein>
<accession>A0A7K3LGA7</accession>
<gene>
    <name evidence="5" type="ORF">GWR20_20030</name>
</gene>
<dbReference type="InterPro" id="IPR042099">
    <property type="entry name" value="ANL_N_sf"/>
</dbReference>
<dbReference type="Pfam" id="PF13193">
    <property type="entry name" value="AMP-binding_C"/>
    <property type="match status" value="1"/>
</dbReference>
<dbReference type="GO" id="GO:0006631">
    <property type="term" value="P:fatty acid metabolic process"/>
    <property type="evidence" value="ECO:0007669"/>
    <property type="project" value="TreeGrafter"/>
</dbReference>
<dbReference type="InterPro" id="IPR000873">
    <property type="entry name" value="AMP-dep_synth/lig_dom"/>
</dbReference>
<evidence type="ECO:0000256" key="1">
    <source>
        <dbReference type="ARBA" id="ARBA00006432"/>
    </source>
</evidence>
<keyword evidence="2 5" id="KW-0436">Ligase</keyword>
<dbReference type="PANTHER" id="PTHR43201">
    <property type="entry name" value="ACYL-COA SYNTHETASE"/>
    <property type="match status" value="1"/>
</dbReference>
<evidence type="ECO:0000313" key="6">
    <source>
        <dbReference type="Proteomes" id="UP000466523"/>
    </source>
</evidence>
<dbReference type="InterPro" id="IPR045851">
    <property type="entry name" value="AMP-bd_C_sf"/>
</dbReference>
<dbReference type="InterPro" id="IPR020845">
    <property type="entry name" value="AMP-binding_CS"/>
</dbReference>
<dbReference type="AlphaFoldDB" id="A0A7K3LGA7"/>
<comment type="caution">
    <text evidence="5">The sequence shown here is derived from an EMBL/GenBank/DDBJ whole genome shotgun (WGS) entry which is preliminary data.</text>
</comment>
<dbReference type="PROSITE" id="PS00455">
    <property type="entry name" value="AMP_BINDING"/>
    <property type="match status" value="1"/>
</dbReference>
<name>A0A7K3LGA7_9MYCO</name>
<dbReference type="SUPFAM" id="SSF56801">
    <property type="entry name" value="Acetyl-CoA synthetase-like"/>
    <property type="match status" value="1"/>
</dbReference>
<feature type="domain" description="AMP-dependent synthetase/ligase" evidence="3">
    <location>
        <begin position="32"/>
        <end position="391"/>
    </location>
</feature>
<reference evidence="5 6" key="1">
    <citation type="submission" date="2020-01" db="EMBL/GenBank/DDBJ databases">
        <authorList>
            <person name="Sanchez-Estrada R."/>
            <person name="Gonzalez-Y-Merchand J.A."/>
            <person name="Rivera-Gutierrez S."/>
        </authorList>
    </citation>
    <scope>NUCLEOTIDE SEQUENCE [LARGE SCALE GENOMIC DNA]</scope>
    <source>
        <strain evidence="5 6">CST 7247</strain>
    </source>
</reference>
<evidence type="ECO:0000313" key="5">
    <source>
        <dbReference type="EMBL" id="NDJ91404.1"/>
    </source>
</evidence>
<evidence type="ECO:0000256" key="2">
    <source>
        <dbReference type="ARBA" id="ARBA00022598"/>
    </source>
</evidence>
<organism evidence="5 6">
    <name type="scientific">Mycolicibacter kumamotonensis</name>
    <dbReference type="NCBI Taxonomy" id="354243"/>
    <lineage>
        <taxon>Bacteria</taxon>
        <taxon>Bacillati</taxon>
        <taxon>Actinomycetota</taxon>
        <taxon>Actinomycetes</taxon>
        <taxon>Mycobacteriales</taxon>
        <taxon>Mycobacteriaceae</taxon>
        <taxon>Mycolicibacter</taxon>
    </lineage>
</organism>
<dbReference type="GO" id="GO:0031956">
    <property type="term" value="F:medium-chain fatty acid-CoA ligase activity"/>
    <property type="evidence" value="ECO:0007669"/>
    <property type="project" value="TreeGrafter"/>
</dbReference>
<dbReference type="Proteomes" id="UP000466523">
    <property type="component" value="Unassembled WGS sequence"/>
</dbReference>
<dbReference type="PANTHER" id="PTHR43201:SF5">
    <property type="entry name" value="MEDIUM-CHAIN ACYL-COA LIGASE ACSF2, MITOCHONDRIAL"/>
    <property type="match status" value="1"/>
</dbReference>
<dbReference type="RefSeq" id="WP_162113057.1">
    <property type="nucleotide sequence ID" value="NZ_JAACYR010000092.1"/>
</dbReference>
<feature type="domain" description="AMP-binding enzyme C-terminal" evidence="4">
    <location>
        <begin position="442"/>
        <end position="517"/>
    </location>
</feature>
<dbReference type="Gene3D" id="3.30.300.30">
    <property type="match status" value="1"/>
</dbReference>